<dbReference type="AlphaFoldDB" id="X1MWL1"/>
<evidence type="ECO:0000256" key="2">
    <source>
        <dbReference type="ARBA" id="ARBA00022723"/>
    </source>
</evidence>
<gene>
    <name evidence="6" type="ORF">S06H3_42114</name>
</gene>
<dbReference type="GO" id="GO:0005886">
    <property type="term" value="C:plasma membrane"/>
    <property type="evidence" value="ECO:0007669"/>
    <property type="project" value="TreeGrafter"/>
</dbReference>
<protein>
    <recommendedName>
        <fullName evidence="7">Cysteine-rich domain-containing protein</fullName>
    </recommendedName>
</protein>
<dbReference type="EMBL" id="BARV01026011">
    <property type="protein sequence ID" value="GAI36092.1"/>
    <property type="molecule type" value="Genomic_DNA"/>
</dbReference>
<reference evidence="6" key="1">
    <citation type="journal article" date="2014" name="Front. Microbiol.">
        <title>High frequency of phylogenetically diverse reductive dehalogenase-homologous genes in deep subseafloor sedimentary metagenomes.</title>
        <authorList>
            <person name="Kawai M."/>
            <person name="Futagami T."/>
            <person name="Toyoda A."/>
            <person name="Takaki Y."/>
            <person name="Nishi S."/>
            <person name="Hori S."/>
            <person name="Arai W."/>
            <person name="Tsubouchi T."/>
            <person name="Morono Y."/>
            <person name="Uchiyama I."/>
            <person name="Ito T."/>
            <person name="Fujiyama A."/>
            <person name="Inagaki F."/>
            <person name="Takami H."/>
        </authorList>
    </citation>
    <scope>NUCLEOTIDE SEQUENCE</scope>
    <source>
        <strain evidence="6">Expedition CK06-06</strain>
    </source>
</reference>
<sequence length="70" mass="8034">MDEKIGKRINILRLEDALTTRPEWIATACPFCVTMFDDAIKNTERENELKIWDIAELVAFSLFGDQDSGQ</sequence>
<dbReference type="GO" id="GO:0016491">
    <property type="term" value="F:oxidoreductase activity"/>
    <property type="evidence" value="ECO:0007669"/>
    <property type="project" value="UniProtKB-KW"/>
</dbReference>
<keyword evidence="3" id="KW-0560">Oxidoreductase</keyword>
<evidence type="ECO:0000256" key="5">
    <source>
        <dbReference type="ARBA" id="ARBA00023014"/>
    </source>
</evidence>
<comment type="caution">
    <text evidence="6">The sequence shown here is derived from an EMBL/GenBank/DDBJ whole genome shotgun (WGS) entry which is preliminary data.</text>
</comment>
<dbReference type="InterPro" id="IPR051460">
    <property type="entry name" value="HdrC_iron-sulfur_subunit"/>
</dbReference>
<keyword evidence="2" id="KW-0479">Metal-binding</keyword>
<dbReference type="PANTHER" id="PTHR43255">
    <property type="entry name" value="IRON-SULFUR-BINDING OXIDOREDUCTASE FADF-RELATED-RELATED"/>
    <property type="match status" value="1"/>
</dbReference>
<evidence type="ECO:0000256" key="1">
    <source>
        <dbReference type="ARBA" id="ARBA00022485"/>
    </source>
</evidence>
<organism evidence="6">
    <name type="scientific">marine sediment metagenome</name>
    <dbReference type="NCBI Taxonomy" id="412755"/>
    <lineage>
        <taxon>unclassified sequences</taxon>
        <taxon>metagenomes</taxon>
        <taxon>ecological metagenomes</taxon>
    </lineage>
</organism>
<dbReference type="PANTHER" id="PTHR43255:SF1">
    <property type="entry name" value="IRON-SULFUR-BINDING OXIDOREDUCTASE FADF-RELATED"/>
    <property type="match status" value="1"/>
</dbReference>
<dbReference type="GO" id="GO:0051539">
    <property type="term" value="F:4 iron, 4 sulfur cluster binding"/>
    <property type="evidence" value="ECO:0007669"/>
    <property type="project" value="UniProtKB-KW"/>
</dbReference>
<keyword evidence="5" id="KW-0411">Iron-sulfur</keyword>
<evidence type="ECO:0000256" key="3">
    <source>
        <dbReference type="ARBA" id="ARBA00023002"/>
    </source>
</evidence>
<evidence type="ECO:0008006" key="7">
    <source>
        <dbReference type="Google" id="ProtNLM"/>
    </source>
</evidence>
<name>X1MWL1_9ZZZZ</name>
<keyword evidence="1" id="KW-0004">4Fe-4S</keyword>
<proteinExistence type="predicted"/>
<dbReference type="GO" id="GO:0046872">
    <property type="term" value="F:metal ion binding"/>
    <property type="evidence" value="ECO:0007669"/>
    <property type="project" value="UniProtKB-KW"/>
</dbReference>
<accession>X1MWL1</accession>
<evidence type="ECO:0000256" key="4">
    <source>
        <dbReference type="ARBA" id="ARBA00023004"/>
    </source>
</evidence>
<evidence type="ECO:0000313" key="6">
    <source>
        <dbReference type="EMBL" id="GAI36092.1"/>
    </source>
</evidence>
<keyword evidence="4" id="KW-0408">Iron</keyword>